<reference evidence="1 2" key="1">
    <citation type="journal article" date="2021" name="Elife">
        <title>Chloroplast acquisition without the gene transfer in kleptoplastic sea slugs, Plakobranchus ocellatus.</title>
        <authorList>
            <person name="Maeda T."/>
            <person name="Takahashi S."/>
            <person name="Yoshida T."/>
            <person name="Shimamura S."/>
            <person name="Takaki Y."/>
            <person name="Nagai Y."/>
            <person name="Toyoda A."/>
            <person name="Suzuki Y."/>
            <person name="Arimoto A."/>
            <person name="Ishii H."/>
            <person name="Satoh N."/>
            <person name="Nishiyama T."/>
            <person name="Hasebe M."/>
            <person name="Maruyama T."/>
            <person name="Minagawa J."/>
            <person name="Obokata J."/>
            <person name="Shigenobu S."/>
        </authorList>
    </citation>
    <scope>NUCLEOTIDE SEQUENCE [LARGE SCALE GENOMIC DNA]</scope>
</reference>
<dbReference type="PANTHER" id="PTHR24559">
    <property type="entry name" value="TRANSPOSON TY3-I GAG-POL POLYPROTEIN"/>
    <property type="match status" value="1"/>
</dbReference>
<dbReference type="InterPro" id="IPR043502">
    <property type="entry name" value="DNA/RNA_pol_sf"/>
</dbReference>
<dbReference type="Gene3D" id="3.10.10.10">
    <property type="entry name" value="HIV Type 1 Reverse Transcriptase, subunit A, domain 1"/>
    <property type="match status" value="1"/>
</dbReference>
<proteinExistence type="predicted"/>
<comment type="caution">
    <text evidence="1">The sequence shown here is derived from an EMBL/GenBank/DDBJ whole genome shotgun (WGS) entry which is preliminary data.</text>
</comment>
<sequence length="192" mass="21457">MLKKYIPGDAVIDTLGNGFVSAASVAVVKDDDEGSSCDDCGCEVLPKFGGWGSKETAKELSMELRLEFEELAGSVFSILTDCPGSTIVEEHRIELTSSTPIFSILCNKTDVVRRGMEEMDNLRIIRKSNSPFASMVAVVKEKDGYKRVCIDNRYLNKLTVFDPHPMIRSADVFQIISRMFVFNNKLVYAFYN</sequence>
<dbReference type="AlphaFoldDB" id="A0AAV4DL22"/>
<dbReference type="EMBL" id="BLXT01007982">
    <property type="protein sequence ID" value="GFO44666.1"/>
    <property type="molecule type" value="Genomic_DNA"/>
</dbReference>
<name>A0AAV4DL22_9GAST</name>
<accession>A0AAV4DL22</accession>
<evidence type="ECO:0000313" key="1">
    <source>
        <dbReference type="EMBL" id="GFO44666.1"/>
    </source>
</evidence>
<evidence type="ECO:0000313" key="2">
    <source>
        <dbReference type="Proteomes" id="UP000735302"/>
    </source>
</evidence>
<dbReference type="PANTHER" id="PTHR24559:SF444">
    <property type="entry name" value="REVERSE TRANSCRIPTASE DOMAIN-CONTAINING PROTEIN"/>
    <property type="match status" value="1"/>
</dbReference>
<dbReference type="Proteomes" id="UP000735302">
    <property type="component" value="Unassembled WGS sequence"/>
</dbReference>
<dbReference type="InterPro" id="IPR053134">
    <property type="entry name" value="RNA-dir_DNA_polymerase"/>
</dbReference>
<organism evidence="1 2">
    <name type="scientific">Plakobranchus ocellatus</name>
    <dbReference type="NCBI Taxonomy" id="259542"/>
    <lineage>
        <taxon>Eukaryota</taxon>
        <taxon>Metazoa</taxon>
        <taxon>Spiralia</taxon>
        <taxon>Lophotrochozoa</taxon>
        <taxon>Mollusca</taxon>
        <taxon>Gastropoda</taxon>
        <taxon>Heterobranchia</taxon>
        <taxon>Euthyneura</taxon>
        <taxon>Panpulmonata</taxon>
        <taxon>Sacoglossa</taxon>
        <taxon>Placobranchoidea</taxon>
        <taxon>Plakobranchidae</taxon>
        <taxon>Plakobranchus</taxon>
    </lineage>
</organism>
<keyword evidence="2" id="KW-1185">Reference proteome</keyword>
<dbReference type="SUPFAM" id="SSF56672">
    <property type="entry name" value="DNA/RNA polymerases"/>
    <property type="match status" value="1"/>
</dbReference>
<protein>
    <submittedName>
        <fullName evidence="1">Uncharacterized protein</fullName>
    </submittedName>
</protein>
<gene>
    <name evidence="1" type="ORF">PoB_007117100</name>
</gene>